<evidence type="ECO:0000313" key="9">
    <source>
        <dbReference type="EMBL" id="CAB4613681.1"/>
    </source>
</evidence>
<dbReference type="InterPro" id="IPR020899">
    <property type="entry name" value="Arg_repress_C"/>
</dbReference>
<dbReference type="NCBIfam" id="TIGR01529">
    <property type="entry name" value="argR_whole"/>
    <property type="match status" value="1"/>
</dbReference>
<dbReference type="InterPro" id="IPR036251">
    <property type="entry name" value="Arg_repress_C_sf"/>
</dbReference>
<feature type="domain" description="Arginine repressor DNA-binding" evidence="7">
    <location>
        <begin position="3"/>
        <end position="67"/>
    </location>
</feature>
<dbReference type="Pfam" id="PF02863">
    <property type="entry name" value="Arg_repressor_C"/>
    <property type="match status" value="1"/>
</dbReference>
<reference evidence="10" key="1">
    <citation type="submission" date="2020-05" db="EMBL/GenBank/DDBJ databases">
        <authorList>
            <person name="Chiriac C."/>
            <person name="Salcher M."/>
            <person name="Ghai R."/>
            <person name="Kavagutti S V."/>
        </authorList>
    </citation>
    <scope>NUCLEOTIDE SEQUENCE</scope>
</reference>
<gene>
    <name evidence="9" type="ORF">UFOPK1826_01429</name>
    <name evidence="10" type="ORF">UFOPK2292_00804</name>
    <name evidence="11" type="ORF">UFOPK2855_00851</name>
</gene>
<sequence>MSSKVQRQQLIAKLVSSQTVTSQPQLRELLQKKGIAATQATVSRDLEDLGAVKVRTAAGDTTYAIPEFEPDRVAPHDQLKRVLAEWVADVQFNEPIVVVRTPPGCAHVVASALDRSRLKGLLGTVAGDDTMMCVASSEHTAKRLAKDIRKLAGLDNG</sequence>
<accession>A0A6J6ME16</accession>
<evidence type="ECO:0000313" key="10">
    <source>
        <dbReference type="EMBL" id="CAB4670975.1"/>
    </source>
</evidence>
<feature type="domain" description="Arginine repressor C-terminal" evidence="8">
    <location>
        <begin position="84"/>
        <end position="149"/>
    </location>
</feature>
<evidence type="ECO:0000256" key="1">
    <source>
        <dbReference type="ARBA" id="ARBA00004496"/>
    </source>
</evidence>
<dbReference type="GO" id="GO:0051259">
    <property type="term" value="P:protein complex oligomerization"/>
    <property type="evidence" value="ECO:0007669"/>
    <property type="project" value="InterPro"/>
</dbReference>
<evidence type="ECO:0000259" key="8">
    <source>
        <dbReference type="Pfam" id="PF02863"/>
    </source>
</evidence>
<dbReference type="InterPro" id="IPR001669">
    <property type="entry name" value="Arg_repress"/>
</dbReference>
<dbReference type="EMBL" id="CAEZZK010000162">
    <property type="protein sequence ID" value="CAB4763980.1"/>
    <property type="molecule type" value="Genomic_DNA"/>
</dbReference>
<dbReference type="InterPro" id="IPR020900">
    <property type="entry name" value="Arg_repress_DNA-bd"/>
</dbReference>
<dbReference type="PANTHER" id="PTHR34471">
    <property type="entry name" value="ARGININE REPRESSOR"/>
    <property type="match status" value="1"/>
</dbReference>
<proteinExistence type="inferred from homology"/>
<evidence type="ECO:0000256" key="2">
    <source>
        <dbReference type="ARBA" id="ARBA00008316"/>
    </source>
</evidence>
<keyword evidence="4" id="KW-0805">Transcription regulation</keyword>
<dbReference type="InterPro" id="IPR036390">
    <property type="entry name" value="WH_DNA-bd_sf"/>
</dbReference>
<dbReference type="AlphaFoldDB" id="A0A6J6ME16"/>
<evidence type="ECO:0000256" key="3">
    <source>
        <dbReference type="ARBA" id="ARBA00022490"/>
    </source>
</evidence>
<dbReference type="GO" id="GO:0005737">
    <property type="term" value="C:cytoplasm"/>
    <property type="evidence" value="ECO:0007669"/>
    <property type="project" value="UniProtKB-SubCell"/>
</dbReference>
<protein>
    <submittedName>
        <fullName evidence="10">Unannotated protein</fullName>
    </submittedName>
</protein>
<dbReference type="SUPFAM" id="SSF46785">
    <property type="entry name" value="Winged helix' DNA-binding domain"/>
    <property type="match status" value="1"/>
</dbReference>
<evidence type="ECO:0000313" key="11">
    <source>
        <dbReference type="EMBL" id="CAB4763980.1"/>
    </source>
</evidence>
<dbReference type="SUPFAM" id="SSF55252">
    <property type="entry name" value="C-terminal domain of arginine repressor"/>
    <property type="match status" value="1"/>
</dbReference>
<dbReference type="EMBL" id="CAEZUN010000233">
    <property type="protein sequence ID" value="CAB4613681.1"/>
    <property type="molecule type" value="Genomic_DNA"/>
</dbReference>
<dbReference type="Gene3D" id="1.10.10.10">
    <property type="entry name" value="Winged helix-like DNA-binding domain superfamily/Winged helix DNA-binding domain"/>
    <property type="match status" value="1"/>
</dbReference>
<dbReference type="Pfam" id="PF01316">
    <property type="entry name" value="Arg_repressor"/>
    <property type="match status" value="1"/>
</dbReference>
<evidence type="ECO:0000256" key="4">
    <source>
        <dbReference type="ARBA" id="ARBA00023015"/>
    </source>
</evidence>
<dbReference type="InterPro" id="IPR036388">
    <property type="entry name" value="WH-like_DNA-bd_sf"/>
</dbReference>
<dbReference type="GO" id="GO:0003677">
    <property type="term" value="F:DNA binding"/>
    <property type="evidence" value="ECO:0007669"/>
    <property type="project" value="UniProtKB-KW"/>
</dbReference>
<name>A0A6J6ME16_9ZZZZ</name>
<dbReference type="GO" id="GO:0006525">
    <property type="term" value="P:arginine metabolic process"/>
    <property type="evidence" value="ECO:0007669"/>
    <property type="project" value="InterPro"/>
</dbReference>
<dbReference type="GO" id="GO:0003700">
    <property type="term" value="F:DNA-binding transcription factor activity"/>
    <property type="evidence" value="ECO:0007669"/>
    <property type="project" value="InterPro"/>
</dbReference>
<evidence type="ECO:0000259" key="7">
    <source>
        <dbReference type="Pfam" id="PF01316"/>
    </source>
</evidence>
<dbReference type="GO" id="GO:0034618">
    <property type="term" value="F:arginine binding"/>
    <property type="evidence" value="ECO:0007669"/>
    <property type="project" value="InterPro"/>
</dbReference>
<dbReference type="EMBL" id="CAEZWU010000110">
    <property type="protein sequence ID" value="CAB4670975.1"/>
    <property type="molecule type" value="Genomic_DNA"/>
</dbReference>
<dbReference type="PRINTS" id="PR01467">
    <property type="entry name" value="ARGREPRESSOR"/>
</dbReference>
<evidence type="ECO:0000256" key="6">
    <source>
        <dbReference type="ARBA" id="ARBA00023163"/>
    </source>
</evidence>
<evidence type="ECO:0000256" key="5">
    <source>
        <dbReference type="ARBA" id="ARBA00023125"/>
    </source>
</evidence>
<comment type="subcellular location">
    <subcellularLocation>
        <location evidence="1">Cytoplasm</location>
    </subcellularLocation>
</comment>
<keyword evidence="3" id="KW-0963">Cytoplasm</keyword>
<dbReference type="HAMAP" id="MF_00173">
    <property type="entry name" value="Arg_repressor"/>
    <property type="match status" value="1"/>
</dbReference>
<dbReference type="PANTHER" id="PTHR34471:SF1">
    <property type="entry name" value="ARGININE REPRESSOR"/>
    <property type="match status" value="1"/>
</dbReference>
<keyword evidence="6" id="KW-0804">Transcription</keyword>
<organism evidence="10">
    <name type="scientific">freshwater metagenome</name>
    <dbReference type="NCBI Taxonomy" id="449393"/>
    <lineage>
        <taxon>unclassified sequences</taxon>
        <taxon>metagenomes</taxon>
        <taxon>ecological metagenomes</taxon>
    </lineage>
</organism>
<dbReference type="Gene3D" id="3.30.1360.40">
    <property type="match status" value="1"/>
</dbReference>
<keyword evidence="5" id="KW-0238">DNA-binding</keyword>
<comment type="similarity">
    <text evidence="2">Belongs to the ArgR family.</text>
</comment>